<evidence type="ECO:0000313" key="2">
    <source>
        <dbReference type="Proteomes" id="UP000680206"/>
    </source>
</evidence>
<reference evidence="1 2" key="1">
    <citation type="submission" date="2021-03" db="EMBL/GenBank/DDBJ databases">
        <title>Actinomadura violae sp. nov., isolated from lichen in Thailand.</title>
        <authorList>
            <person name="Kanchanasin P."/>
            <person name="Saeng-In P."/>
            <person name="Phongsopitanun W."/>
            <person name="Yuki M."/>
            <person name="Kudo T."/>
            <person name="Ohkuma M."/>
            <person name="Tanasupawat S."/>
        </authorList>
    </citation>
    <scope>NUCLEOTIDE SEQUENCE [LARGE SCALE GENOMIC DNA]</scope>
    <source>
        <strain evidence="1 2">LCR2-06</strain>
    </source>
</reference>
<evidence type="ECO:0000313" key="1">
    <source>
        <dbReference type="EMBL" id="MBO2464944.1"/>
    </source>
</evidence>
<proteinExistence type="predicted"/>
<comment type="caution">
    <text evidence="1">The sequence shown here is derived from an EMBL/GenBank/DDBJ whole genome shotgun (WGS) entry which is preliminary data.</text>
</comment>
<name>A0ABS3S7G6_9ACTN</name>
<sequence>MDADDVPAVQYSTGRMTRTQAETVEKWRKRLQEDRPLPGVERKGEALRLLGLDDRPPASSSDVLAAAVVDLLRAGVEEMEVARYSYRTRVQVKMAGESSRDDLPRFSPVSFYLAGQWAARYEALREAAAVEHYRRYAEVQEEAEQRFPSIEQAQQRVLWFEAELAKRRIPPRFYRVSGGIIARMAIDRWRRRGVDRVIKAAVEYAVDAHEQPHRARSDMQRLREQ</sequence>
<organism evidence="1 2">
    <name type="scientific">Actinomadura violacea</name>
    <dbReference type="NCBI Taxonomy" id="2819934"/>
    <lineage>
        <taxon>Bacteria</taxon>
        <taxon>Bacillati</taxon>
        <taxon>Actinomycetota</taxon>
        <taxon>Actinomycetes</taxon>
        <taxon>Streptosporangiales</taxon>
        <taxon>Thermomonosporaceae</taxon>
        <taxon>Actinomadura</taxon>
    </lineage>
</organism>
<accession>A0ABS3S7G6</accession>
<gene>
    <name evidence="1" type="ORF">J4709_46005</name>
</gene>
<protein>
    <submittedName>
        <fullName evidence="1">Uncharacterized protein</fullName>
    </submittedName>
</protein>
<keyword evidence="2" id="KW-1185">Reference proteome</keyword>
<dbReference type="Proteomes" id="UP000680206">
    <property type="component" value="Unassembled WGS sequence"/>
</dbReference>
<dbReference type="RefSeq" id="WP_208251807.1">
    <property type="nucleotide sequence ID" value="NZ_JAGEPF010000040.1"/>
</dbReference>
<dbReference type="EMBL" id="JAGEPF010000040">
    <property type="protein sequence ID" value="MBO2464944.1"/>
    <property type="molecule type" value="Genomic_DNA"/>
</dbReference>